<keyword evidence="2" id="KW-1185">Reference proteome</keyword>
<reference evidence="2" key="1">
    <citation type="submission" date="2021-07" db="EMBL/GenBank/DDBJ databases">
        <title>Complete genome sequencing of a Clostridium isolate.</title>
        <authorList>
            <person name="Ueki A."/>
            <person name="Tonouchi A."/>
        </authorList>
    </citation>
    <scope>NUCLEOTIDE SEQUENCE [LARGE SCALE GENOMIC DNA]</scope>
    <source>
        <strain evidence="2">C5S11</strain>
    </source>
</reference>
<dbReference type="EMBL" id="AP024849">
    <property type="protein sequence ID" value="BCZ47462.1"/>
    <property type="molecule type" value="Genomic_DNA"/>
</dbReference>
<dbReference type="Proteomes" id="UP000824633">
    <property type="component" value="Chromosome"/>
</dbReference>
<organism evidence="1 2">
    <name type="scientific">Clostridium gelidum</name>
    <dbReference type="NCBI Taxonomy" id="704125"/>
    <lineage>
        <taxon>Bacteria</taxon>
        <taxon>Bacillati</taxon>
        <taxon>Bacillota</taxon>
        <taxon>Clostridia</taxon>
        <taxon>Eubacteriales</taxon>
        <taxon>Clostridiaceae</taxon>
        <taxon>Clostridium</taxon>
    </lineage>
</organism>
<sequence>MDKRVDEKILDFINATEKVEARKDICSGPVKIGGRYYEFEETEFFDEKLKMYIPKDFEDMPQDTRKFKYPSENRPDIIKCNEDGSIAITFKFIDSPLNEEYVEKLRDIMKLINKRLNPANVFYDEEILEVDEKNIGYFDFKSSAIDDFLYNFIFLLELQEKTVMGTFSCSFSEYEEWKDIAILMINTIRISKEENSKII</sequence>
<name>A0ABN6J3V7_9CLOT</name>
<evidence type="ECO:0000313" key="1">
    <source>
        <dbReference type="EMBL" id="BCZ47462.1"/>
    </source>
</evidence>
<evidence type="ECO:0000313" key="2">
    <source>
        <dbReference type="Proteomes" id="UP000824633"/>
    </source>
</evidence>
<proteinExistence type="predicted"/>
<dbReference type="RefSeq" id="WP_224033799.1">
    <property type="nucleotide sequence ID" value="NZ_AP024849.1"/>
</dbReference>
<accession>A0ABN6J3V7</accession>
<gene>
    <name evidence="1" type="ORF">psyc5s11_35290</name>
</gene>
<protein>
    <submittedName>
        <fullName evidence="1">Uncharacterized protein</fullName>
    </submittedName>
</protein>